<dbReference type="CDD" id="cd16444">
    <property type="entry name" value="LipB"/>
    <property type="match status" value="1"/>
</dbReference>
<evidence type="ECO:0000313" key="12">
    <source>
        <dbReference type="EMBL" id="MBR0561320.1"/>
    </source>
</evidence>
<dbReference type="PROSITE" id="PS51733">
    <property type="entry name" value="BPL_LPL_CATALYTIC"/>
    <property type="match status" value="1"/>
</dbReference>
<dbReference type="PIRSF" id="PIRSF016262">
    <property type="entry name" value="LPLase"/>
    <property type="match status" value="1"/>
</dbReference>
<feature type="binding site" evidence="6 9">
    <location>
        <begin position="85"/>
        <end position="92"/>
    </location>
    <ligand>
        <name>substrate</name>
    </ligand>
</feature>
<protein>
    <recommendedName>
        <fullName evidence="6 7">Octanoyltransferase</fullName>
        <ecNumber evidence="6 7">2.3.1.181</ecNumber>
    </recommendedName>
    <alternativeName>
        <fullName evidence="6">Lipoate-protein ligase B</fullName>
    </alternativeName>
    <alternativeName>
        <fullName evidence="6">Lipoyl/octanoyl transferase</fullName>
    </alternativeName>
    <alternativeName>
        <fullName evidence="6">Octanoyl-[acyl-carrier-protein]-protein N-octanoyltransferase</fullName>
    </alternativeName>
</protein>
<dbReference type="PANTHER" id="PTHR10993">
    <property type="entry name" value="OCTANOYLTRANSFERASE"/>
    <property type="match status" value="1"/>
</dbReference>
<keyword evidence="4 6" id="KW-0012">Acyltransferase</keyword>
<evidence type="ECO:0000256" key="4">
    <source>
        <dbReference type="ARBA" id="ARBA00023315"/>
    </source>
</evidence>
<evidence type="ECO:0000256" key="6">
    <source>
        <dbReference type="HAMAP-Rule" id="MF_00013"/>
    </source>
</evidence>
<evidence type="ECO:0000256" key="9">
    <source>
        <dbReference type="PIRSR" id="PIRSR016262-2"/>
    </source>
</evidence>
<dbReference type="EMBL" id="JAGQFT020000009">
    <property type="protein sequence ID" value="MBS7458241.1"/>
    <property type="molecule type" value="Genomic_DNA"/>
</dbReference>
<dbReference type="NCBIfam" id="TIGR00214">
    <property type="entry name" value="lipB"/>
    <property type="match status" value="1"/>
</dbReference>
<evidence type="ECO:0000256" key="5">
    <source>
        <dbReference type="ARBA" id="ARBA00024732"/>
    </source>
</evidence>
<evidence type="ECO:0000259" key="11">
    <source>
        <dbReference type="PROSITE" id="PS51733"/>
    </source>
</evidence>
<dbReference type="PANTHER" id="PTHR10993:SF7">
    <property type="entry name" value="LIPOYLTRANSFERASE 2, MITOCHONDRIAL-RELATED"/>
    <property type="match status" value="1"/>
</dbReference>
<evidence type="ECO:0000256" key="10">
    <source>
        <dbReference type="PIRSR" id="PIRSR016262-3"/>
    </source>
</evidence>
<evidence type="ECO:0000256" key="3">
    <source>
        <dbReference type="ARBA" id="ARBA00022679"/>
    </source>
</evidence>
<evidence type="ECO:0000313" key="13">
    <source>
        <dbReference type="EMBL" id="MBS7458241.1"/>
    </source>
</evidence>
<dbReference type="SUPFAM" id="SSF55681">
    <property type="entry name" value="Class II aaRS and biotin synthetases"/>
    <property type="match status" value="1"/>
</dbReference>
<dbReference type="EMBL" id="JAGQFT010000007">
    <property type="protein sequence ID" value="MBR0561320.1"/>
    <property type="molecule type" value="Genomic_DNA"/>
</dbReference>
<dbReference type="FunFam" id="3.30.930.10:FF:000020">
    <property type="entry name" value="Octanoyltransferase"/>
    <property type="match status" value="1"/>
</dbReference>
<dbReference type="InterPro" id="IPR004143">
    <property type="entry name" value="BPL_LPL_catalytic"/>
</dbReference>
<keyword evidence="2 6" id="KW-0963">Cytoplasm</keyword>
<sequence>MDAVSVAAAADVAAGPVPVCRVRRLGRQAYAPVWHAMQRFTDARGADTPDELWLVEHDPVFTLGQAGKAEHVLMPGDIPVVKVDRGGQVTYHGPGQLVAYPMLDLRRLGIGVRELVHRIEQATIDTLAGWGIAGERREGAPGIYVGAAKVMALGLRVRRGCSFHGLAFNVAMDLSPYQRINPCGYAGLAVTSVQALGGPGDLGTVADALLPQLARALGFRAEYDDALPDLSEPADAAGLPSAVASP</sequence>
<dbReference type="NCBIfam" id="NF010922">
    <property type="entry name" value="PRK14342.1"/>
    <property type="match status" value="1"/>
</dbReference>
<organism evidence="12">
    <name type="scientific">Coralloluteibacterium stylophorae</name>
    <dbReference type="NCBI Taxonomy" id="1776034"/>
    <lineage>
        <taxon>Bacteria</taxon>
        <taxon>Pseudomonadati</taxon>
        <taxon>Pseudomonadota</taxon>
        <taxon>Gammaproteobacteria</taxon>
        <taxon>Lysobacterales</taxon>
        <taxon>Lysobacteraceae</taxon>
        <taxon>Coralloluteibacterium</taxon>
    </lineage>
</organism>
<dbReference type="HAMAP" id="MF_00013">
    <property type="entry name" value="LipB"/>
    <property type="match status" value="1"/>
</dbReference>
<comment type="subcellular location">
    <subcellularLocation>
        <location evidence="6">Cytoplasm</location>
    </subcellularLocation>
</comment>
<dbReference type="GO" id="GO:0009249">
    <property type="term" value="P:protein lipoylation"/>
    <property type="evidence" value="ECO:0007669"/>
    <property type="project" value="InterPro"/>
</dbReference>
<proteinExistence type="inferred from homology"/>
<reference evidence="12" key="2">
    <citation type="submission" date="2021-04" db="EMBL/GenBank/DDBJ databases">
        <authorList>
            <person name="Karlyshev A.V."/>
        </authorList>
    </citation>
    <scope>NUCLEOTIDE SEQUENCE</scope>
    <source>
        <strain evidence="12">LMG 29479</strain>
    </source>
</reference>
<evidence type="ECO:0000256" key="7">
    <source>
        <dbReference type="PIRNR" id="PIRNR016262"/>
    </source>
</evidence>
<gene>
    <name evidence="6 12" type="primary">lipB</name>
    <name evidence="13" type="ORF">KB893_013965</name>
    <name evidence="12" type="ORF">KB893_02120</name>
</gene>
<dbReference type="Gene3D" id="3.30.930.10">
    <property type="entry name" value="Bira Bifunctional Protein, Domain 2"/>
    <property type="match status" value="1"/>
</dbReference>
<dbReference type="GO" id="GO:0005737">
    <property type="term" value="C:cytoplasm"/>
    <property type="evidence" value="ECO:0007669"/>
    <property type="project" value="UniProtKB-SubCell"/>
</dbReference>
<feature type="domain" description="BPL/LPL catalytic" evidence="11">
    <location>
        <begin position="46"/>
        <end position="221"/>
    </location>
</feature>
<keyword evidence="14" id="KW-1185">Reference proteome</keyword>
<reference evidence="13 14" key="1">
    <citation type="journal article" date="2021" name="Microbiol. Resour. Announc.">
        <title>Draft Genome Sequence of Coralloluteibacterium stylophorae LMG 29479T.</title>
        <authorList>
            <person name="Karlyshev A.V."/>
            <person name="Kudryashova E.B."/>
            <person name="Ariskina E.V."/>
            <person name="Conroy A.P."/>
            <person name="Abidueva E.Y."/>
        </authorList>
    </citation>
    <scope>NUCLEOTIDE SEQUENCE [LARGE SCALE GENOMIC DNA]</scope>
    <source>
        <strain evidence="13 14">LMG 29479</strain>
    </source>
</reference>
<dbReference type="PROSITE" id="PS01313">
    <property type="entry name" value="LIPB"/>
    <property type="match status" value="1"/>
</dbReference>
<dbReference type="UniPathway" id="UPA00538">
    <property type="reaction ID" value="UER00592"/>
</dbReference>
<evidence type="ECO:0000256" key="1">
    <source>
        <dbReference type="ARBA" id="ARBA00004821"/>
    </source>
</evidence>
<comment type="catalytic activity">
    <reaction evidence="6 7">
        <text>octanoyl-[ACP] + L-lysyl-[protein] = N(6)-octanoyl-L-lysyl-[protein] + holo-[ACP] + H(+)</text>
        <dbReference type="Rhea" id="RHEA:17665"/>
        <dbReference type="Rhea" id="RHEA-COMP:9636"/>
        <dbReference type="Rhea" id="RHEA-COMP:9685"/>
        <dbReference type="Rhea" id="RHEA-COMP:9752"/>
        <dbReference type="Rhea" id="RHEA-COMP:9928"/>
        <dbReference type="ChEBI" id="CHEBI:15378"/>
        <dbReference type="ChEBI" id="CHEBI:29969"/>
        <dbReference type="ChEBI" id="CHEBI:64479"/>
        <dbReference type="ChEBI" id="CHEBI:78463"/>
        <dbReference type="ChEBI" id="CHEBI:78809"/>
        <dbReference type="EC" id="2.3.1.181"/>
    </reaction>
</comment>
<dbReference type="InterPro" id="IPR020605">
    <property type="entry name" value="Octanoyltransferase_CS"/>
</dbReference>
<dbReference type="EC" id="2.3.1.181" evidence="6 7"/>
<comment type="miscellaneous">
    <text evidence="6">In the reaction, the free carboxyl group of octanoic acid is attached via an amide linkage to the epsilon-amino group of a specific lysine residue of lipoyl domains of lipoate-dependent enzymes.</text>
</comment>
<evidence type="ECO:0000313" key="14">
    <source>
        <dbReference type="Proteomes" id="UP000675747"/>
    </source>
</evidence>
<dbReference type="Proteomes" id="UP000675747">
    <property type="component" value="Unassembled WGS sequence"/>
</dbReference>
<dbReference type="InterPro" id="IPR000544">
    <property type="entry name" value="Octanoyltransferase"/>
</dbReference>
<dbReference type="AlphaFoldDB" id="A0A8J8AWS8"/>
<feature type="binding site" evidence="6 9">
    <location>
        <begin position="152"/>
        <end position="154"/>
    </location>
    <ligand>
        <name>substrate</name>
    </ligand>
</feature>
<dbReference type="Pfam" id="PF21948">
    <property type="entry name" value="LplA-B_cat"/>
    <property type="match status" value="1"/>
</dbReference>
<comment type="similarity">
    <text evidence="6 7">Belongs to the LipB family.</text>
</comment>
<feature type="binding site" evidence="6 9">
    <location>
        <begin position="165"/>
        <end position="167"/>
    </location>
    <ligand>
        <name>substrate</name>
    </ligand>
</feature>
<name>A0A8J8AWS8_9GAMM</name>
<feature type="active site" description="Acyl-thioester intermediate" evidence="6 8">
    <location>
        <position position="183"/>
    </location>
</feature>
<comment type="pathway">
    <text evidence="1 6 7">Protein modification; protein lipoylation via endogenous pathway; protein N(6)-(lipoyl)lysine from octanoyl-[acyl-carrier-protein]: step 1/2.</text>
</comment>
<dbReference type="InterPro" id="IPR045864">
    <property type="entry name" value="aa-tRNA-synth_II/BPL/LPL"/>
</dbReference>
<feature type="site" description="Lowers pKa of active site Cys" evidence="6 10">
    <location>
        <position position="149"/>
    </location>
</feature>
<keyword evidence="3 6" id="KW-0808">Transferase</keyword>
<comment type="function">
    <text evidence="5 6 7">Catalyzes the transfer of endogenously produced octanoic acid from octanoyl-acyl-carrier-protein onto the lipoyl domains of lipoate-dependent enzymes. Lipoyl-ACP can also act as a substrate although octanoyl-ACP is likely to be the physiological substrate.</text>
</comment>
<evidence type="ECO:0000256" key="2">
    <source>
        <dbReference type="ARBA" id="ARBA00022490"/>
    </source>
</evidence>
<accession>A0A8J8AWS8</accession>
<comment type="caution">
    <text evidence="12">The sequence shown here is derived from an EMBL/GenBank/DDBJ whole genome shotgun (WGS) entry which is preliminary data.</text>
</comment>
<evidence type="ECO:0000256" key="8">
    <source>
        <dbReference type="PIRSR" id="PIRSR016262-1"/>
    </source>
</evidence>
<dbReference type="GO" id="GO:0033819">
    <property type="term" value="F:lipoyl(octanoyl) transferase activity"/>
    <property type="evidence" value="ECO:0007669"/>
    <property type="project" value="UniProtKB-EC"/>
</dbReference>